<comment type="caution">
    <text evidence="9">The sequence shown here is derived from an EMBL/GenBank/DDBJ whole genome shotgun (WGS) entry which is preliminary data.</text>
</comment>
<dbReference type="GO" id="GO:0008237">
    <property type="term" value="F:metallopeptidase activity"/>
    <property type="evidence" value="ECO:0007669"/>
    <property type="project" value="UniProtKB-KW"/>
</dbReference>
<evidence type="ECO:0000256" key="1">
    <source>
        <dbReference type="ARBA" id="ARBA00001947"/>
    </source>
</evidence>
<dbReference type="InterPro" id="IPR050072">
    <property type="entry name" value="Peptidase_M20A"/>
</dbReference>
<dbReference type="Gene3D" id="3.30.70.360">
    <property type="match status" value="2"/>
</dbReference>
<evidence type="ECO:0000313" key="10">
    <source>
        <dbReference type="Proteomes" id="UP000633365"/>
    </source>
</evidence>
<name>A0A934WQU2_9FIRM</name>
<reference evidence="9" key="1">
    <citation type="submission" date="2021-01" db="EMBL/GenBank/DDBJ databases">
        <title>Genome public.</title>
        <authorList>
            <person name="Liu C."/>
            <person name="Sun Q."/>
        </authorList>
    </citation>
    <scope>NUCLEOTIDE SEQUENCE</scope>
    <source>
        <strain evidence="9">M6</strain>
    </source>
</reference>
<evidence type="ECO:0000256" key="2">
    <source>
        <dbReference type="ARBA" id="ARBA00006247"/>
    </source>
</evidence>
<accession>A0A934WQU2</accession>
<evidence type="ECO:0000256" key="7">
    <source>
        <dbReference type="ARBA" id="ARBA00022997"/>
    </source>
</evidence>
<protein>
    <submittedName>
        <fullName evidence="9">Sapep family Mn(2+)-dependent dipeptidase</fullName>
        <ecNumber evidence="9">3.4.13.-</ecNumber>
    </submittedName>
</protein>
<dbReference type="GO" id="GO:0008777">
    <property type="term" value="F:acetylornithine deacetylase activity"/>
    <property type="evidence" value="ECO:0007669"/>
    <property type="project" value="TreeGrafter"/>
</dbReference>
<dbReference type="EMBL" id="JAEQMG010000010">
    <property type="protein sequence ID" value="MBK6087157.1"/>
    <property type="molecule type" value="Genomic_DNA"/>
</dbReference>
<dbReference type="GO" id="GO:0016805">
    <property type="term" value="F:dipeptidase activity"/>
    <property type="evidence" value="ECO:0007669"/>
    <property type="project" value="UniProtKB-KW"/>
</dbReference>
<dbReference type="InterPro" id="IPR002933">
    <property type="entry name" value="Peptidase_M20"/>
</dbReference>
<dbReference type="Pfam" id="PF01546">
    <property type="entry name" value="Peptidase_M20"/>
    <property type="match status" value="1"/>
</dbReference>
<evidence type="ECO:0000256" key="8">
    <source>
        <dbReference type="ARBA" id="ARBA00023049"/>
    </source>
</evidence>
<dbReference type="GO" id="GO:0006508">
    <property type="term" value="P:proteolysis"/>
    <property type="evidence" value="ECO:0007669"/>
    <property type="project" value="UniProtKB-KW"/>
</dbReference>
<gene>
    <name evidence="9" type="ORF">JKK62_00540</name>
</gene>
<keyword evidence="5 9" id="KW-0378">Hydrolase</keyword>
<dbReference type="PANTHER" id="PTHR43808:SF31">
    <property type="entry name" value="N-ACETYL-L-CITRULLINE DEACETYLASE"/>
    <property type="match status" value="1"/>
</dbReference>
<keyword evidence="7 9" id="KW-0224">Dipeptidase</keyword>
<dbReference type="SUPFAM" id="SSF53187">
    <property type="entry name" value="Zn-dependent exopeptidases"/>
    <property type="match status" value="1"/>
</dbReference>
<dbReference type="InterPro" id="IPR036264">
    <property type="entry name" value="Bact_exopeptidase_dim_dom"/>
</dbReference>
<dbReference type="Gene3D" id="3.40.630.10">
    <property type="entry name" value="Zn peptidases"/>
    <property type="match status" value="1"/>
</dbReference>
<dbReference type="Proteomes" id="UP000633365">
    <property type="component" value="Unassembled WGS sequence"/>
</dbReference>
<evidence type="ECO:0000256" key="5">
    <source>
        <dbReference type="ARBA" id="ARBA00022801"/>
    </source>
</evidence>
<evidence type="ECO:0000256" key="4">
    <source>
        <dbReference type="ARBA" id="ARBA00022723"/>
    </source>
</evidence>
<keyword evidence="4" id="KW-0479">Metal-binding</keyword>
<sequence>MSFGEKILDYKEAIITDLAELIAINSVTGIQDGCKEALDWMMKKAISFGLKAESIENEAGHAELGEGGKLCGVLAHLDVVPEGNNWDSLPFELSIGDNGYMYGRGVADDKGAALINLYCLKALKDNGVVGKNTLRAIFGTSEERGMTDMDKYFEYEPMPELSFTPDSEYGICVGEKGILQLELYADTHDGTTLTQFHSGKATNAVPDTAYALLDCTENEDHQLARLADAKRGSFEFYYTIDGMMVLSRGQAAHAADPEKGLNAATALIDLLTSNFALPTMGSLPSFISHYIGLDTDGVMLGIKQRDKESGSLSVNVGTVHIDEGYATCTLDIRYPVTADGEKVLEKITRQAQREGIHVKVLSHLKPLYLSEDSDIVRILSESYEAVMGEKPKLYTTGGGTYARKLGGKGVAFGPVFEGEVSNIHNANECINVEKFFQHAQICLESMYNLYTKG</sequence>
<comment type="cofactor">
    <cofactor evidence="1">
        <name>Zn(2+)</name>
        <dbReference type="ChEBI" id="CHEBI:29105"/>
    </cofactor>
</comment>
<dbReference type="PANTHER" id="PTHR43808">
    <property type="entry name" value="ACETYLORNITHINE DEACETYLASE"/>
    <property type="match status" value="1"/>
</dbReference>
<keyword evidence="3" id="KW-0645">Protease</keyword>
<dbReference type="EC" id="3.4.13.-" evidence="9"/>
<dbReference type="SUPFAM" id="SSF55031">
    <property type="entry name" value="Bacterial exopeptidase dimerisation domain"/>
    <property type="match status" value="1"/>
</dbReference>
<dbReference type="NCBIfam" id="TIGR01887">
    <property type="entry name" value="dipeptidaselike"/>
    <property type="match status" value="1"/>
</dbReference>
<comment type="similarity">
    <text evidence="2">Belongs to the peptidase M20A family.</text>
</comment>
<dbReference type="RefSeq" id="WP_186833613.1">
    <property type="nucleotide sequence ID" value="NZ_JAEQMG010000010.1"/>
</dbReference>
<dbReference type="GO" id="GO:0006526">
    <property type="term" value="P:L-arginine biosynthetic process"/>
    <property type="evidence" value="ECO:0007669"/>
    <property type="project" value="TreeGrafter"/>
</dbReference>
<organism evidence="9 10">
    <name type="scientific">Ruminococcus difficilis</name>
    <dbReference type="NCBI Taxonomy" id="2763069"/>
    <lineage>
        <taxon>Bacteria</taxon>
        <taxon>Bacillati</taxon>
        <taxon>Bacillota</taxon>
        <taxon>Clostridia</taxon>
        <taxon>Eubacteriales</taxon>
        <taxon>Oscillospiraceae</taxon>
        <taxon>Ruminococcus</taxon>
    </lineage>
</organism>
<dbReference type="AlphaFoldDB" id="A0A934WQU2"/>
<keyword evidence="6" id="KW-0862">Zinc</keyword>
<keyword evidence="8" id="KW-0482">Metalloprotease</keyword>
<dbReference type="GO" id="GO:0008270">
    <property type="term" value="F:zinc ion binding"/>
    <property type="evidence" value="ECO:0007669"/>
    <property type="project" value="InterPro"/>
</dbReference>
<keyword evidence="10" id="KW-1185">Reference proteome</keyword>
<evidence type="ECO:0000313" key="9">
    <source>
        <dbReference type="EMBL" id="MBK6087157.1"/>
    </source>
</evidence>
<evidence type="ECO:0000256" key="3">
    <source>
        <dbReference type="ARBA" id="ARBA00022670"/>
    </source>
</evidence>
<evidence type="ECO:0000256" key="6">
    <source>
        <dbReference type="ARBA" id="ARBA00022833"/>
    </source>
</evidence>
<proteinExistence type="inferred from homology"/>
<dbReference type="InterPro" id="IPR010964">
    <property type="entry name" value="M20A_pepV-rel"/>
</dbReference>